<feature type="transmembrane region" description="Helical" evidence="11">
    <location>
        <begin position="351"/>
        <end position="379"/>
    </location>
</feature>
<feature type="compositionally biased region" description="Low complexity" evidence="10">
    <location>
        <begin position="7"/>
        <end position="28"/>
    </location>
</feature>
<feature type="transmembrane region" description="Helical" evidence="11">
    <location>
        <begin position="320"/>
        <end position="339"/>
    </location>
</feature>
<dbReference type="AlphaFoldDB" id="A0AA37UEM2"/>
<dbReference type="GO" id="GO:0015190">
    <property type="term" value="F:L-leucine transmembrane transporter activity"/>
    <property type="evidence" value="ECO:0007669"/>
    <property type="project" value="TreeGrafter"/>
</dbReference>
<dbReference type="GO" id="GO:1903806">
    <property type="term" value="P:L-isoleucine import across plasma membrane"/>
    <property type="evidence" value="ECO:0007669"/>
    <property type="project" value="TreeGrafter"/>
</dbReference>
<sequence length="419" mass="43639">MAGLLGAAPVAAATAEPSPTASASAPAAPTGFSVGGTIANGDEPVEGAEILVEGEGFSETVATDADGVWRVDVPAQGSYTSTLDVDSLPEGVEPRDPDSITRTSNLNTTPNANVLFPMGESTIEGTSTWDTVVTRLIYGINFGLMLALAAIGISLIFGTTGLNNFAHGELLTFGALISFFLTAVLGWSIWAAIAVTLVASAAFGWFHDAAIFKPLRRRRVGLVQAMIVTIGLSIVLRYVFLMIFGGRTEFIQTGFNQVVPVGPANLQASSLISMAISVVVLVAVGLFLTKTRIGKATRAVSDNAALAAASGIDVDRIIRIVWVLGATLTGLSGILYGVFRGVSWIMGFQILLLLFAAVTLGGLGSAFGALVGAIIIGLVTELSTLWLPADLRFATALIILILILLLRPQGILGRRERIG</sequence>
<keyword evidence="3" id="KW-1003">Cell membrane</keyword>
<dbReference type="InterPro" id="IPR052157">
    <property type="entry name" value="BCAA_transport_permease"/>
</dbReference>
<keyword evidence="8 11" id="KW-0472">Membrane</keyword>
<dbReference type="GO" id="GO:0005304">
    <property type="term" value="F:L-valine transmembrane transporter activity"/>
    <property type="evidence" value="ECO:0007669"/>
    <property type="project" value="TreeGrafter"/>
</dbReference>
<dbReference type="Pfam" id="PF02653">
    <property type="entry name" value="BPD_transp_2"/>
    <property type="match status" value="1"/>
</dbReference>
<evidence type="ECO:0000256" key="3">
    <source>
        <dbReference type="ARBA" id="ARBA00022475"/>
    </source>
</evidence>
<feature type="transmembrane region" description="Helical" evidence="11">
    <location>
        <begin position="385"/>
        <end position="406"/>
    </location>
</feature>
<feature type="transmembrane region" description="Helical" evidence="11">
    <location>
        <begin position="136"/>
        <end position="158"/>
    </location>
</feature>
<organism evidence="12 13">
    <name type="scientific">Arenivirga flava</name>
    <dbReference type="NCBI Taxonomy" id="1930060"/>
    <lineage>
        <taxon>Bacteria</taxon>
        <taxon>Bacillati</taxon>
        <taxon>Actinomycetota</taxon>
        <taxon>Actinomycetes</taxon>
        <taxon>Micrococcales</taxon>
        <taxon>Microbacteriaceae</taxon>
        <taxon>Arenivirga</taxon>
    </lineage>
</organism>
<name>A0AA37UEM2_9MICO</name>
<dbReference type="GO" id="GO:0015192">
    <property type="term" value="F:L-phenylalanine transmembrane transporter activity"/>
    <property type="evidence" value="ECO:0007669"/>
    <property type="project" value="TreeGrafter"/>
</dbReference>
<comment type="subcellular location">
    <subcellularLocation>
        <location evidence="1">Cell membrane</location>
        <topology evidence="1">Multi-pass membrane protein</topology>
    </subcellularLocation>
</comment>
<dbReference type="PANTHER" id="PTHR11795:SF371">
    <property type="entry name" value="HIGH-AFFINITY BRANCHED-CHAIN AMINO ACID TRANSPORT SYSTEM PERMEASE PROTEIN LIVH"/>
    <property type="match status" value="1"/>
</dbReference>
<feature type="transmembrane region" description="Helical" evidence="11">
    <location>
        <begin position="170"/>
        <end position="203"/>
    </location>
</feature>
<feature type="transmembrane region" description="Helical" evidence="11">
    <location>
        <begin position="266"/>
        <end position="288"/>
    </location>
</feature>
<feature type="region of interest" description="Disordered" evidence="10">
    <location>
        <begin position="1"/>
        <end position="28"/>
    </location>
</feature>
<evidence type="ECO:0000256" key="2">
    <source>
        <dbReference type="ARBA" id="ARBA00022448"/>
    </source>
</evidence>
<dbReference type="PANTHER" id="PTHR11795">
    <property type="entry name" value="BRANCHED-CHAIN AMINO ACID TRANSPORT SYSTEM PERMEASE PROTEIN LIVH"/>
    <property type="match status" value="1"/>
</dbReference>
<reference evidence="12 13" key="1">
    <citation type="journal article" date="2014" name="Int. J. Syst. Evol. Microbiol.">
        <title>Complete genome sequence of Corynebacterium casei LMG S-19264T (=DSM 44701T), isolated from a smear-ripened cheese.</title>
        <authorList>
            <consortium name="US DOE Joint Genome Institute (JGI-PGF)"/>
            <person name="Walter F."/>
            <person name="Albersmeier A."/>
            <person name="Kalinowski J."/>
            <person name="Ruckert C."/>
        </authorList>
    </citation>
    <scope>NUCLEOTIDE SEQUENCE [LARGE SCALE GENOMIC DNA]</scope>
    <source>
        <strain evidence="12 13">NBRC 112289</strain>
    </source>
</reference>
<protein>
    <recommendedName>
        <fullName evidence="14">Branched-chain amino acid ABC transporter permease</fullName>
    </recommendedName>
</protein>
<keyword evidence="13" id="KW-1185">Reference proteome</keyword>
<evidence type="ECO:0000256" key="10">
    <source>
        <dbReference type="SAM" id="MobiDB-lite"/>
    </source>
</evidence>
<accession>A0AA37UEM2</accession>
<gene>
    <name evidence="12" type="ORF">GCM10025874_14180</name>
</gene>
<evidence type="ECO:0000256" key="11">
    <source>
        <dbReference type="SAM" id="Phobius"/>
    </source>
</evidence>
<evidence type="ECO:0008006" key="14">
    <source>
        <dbReference type="Google" id="ProtNLM"/>
    </source>
</evidence>
<dbReference type="Proteomes" id="UP001157160">
    <property type="component" value="Unassembled WGS sequence"/>
</dbReference>
<evidence type="ECO:0000256" key="5">
    <source>
        <dbReference type="ARBA" id="ARBA00022692"/>
    </source>
</evidence>
<keyword evidence="2" id="KW-0813">Transport</keyword>
<comment type="caution">
    <text evidence="12">The sequence shown here is derived from an EMBL/GenBank/DDBJ whole genome shotgun (WGS) entry which is preliminary data.</text>
</comment>
<evidence type="ECO:0000256" key="9">
    <source>
        <dbReference type="ARBA" id="ARBA00037998"/>
    </source>
</evidence>
<evidence type="ECO:0000313" key="13">
    <source>
        <dbReference type="Proteomes" id="UP001157160"/>
    </source>
</evidence>
<evidence type="ECO:0000256" key="4">
    <source>
        <dbReference type="ARBA" id="ARBA00022519"/>
    </source>
</evidence>
<dbReference type="InterPro" id="IPR001851">
    <property type="entry name" value="ABC_transp_permease"/>
</dbReference>
<dbReference type="GO" id="GO:0015188">
    <property type="term" value="F:L-isoleucine transmembrane transporter activity"/>
    <property type="evidence" value="ECO:0007669"/>
    <property type="project" value="TreeGrafter"/>
</dbReference>
<proteinExistence type="inferred from homology"/>
<keyword evidence="5 11" id="KW-0812">Transmembrane</keyword>
<dbReference type="CDD" id="cd06582">
    <property type="entry name" value="TM_PBP1_LivH_like"/>
    <property type="match status" value="1"/>
</dbReference>
<dbReference type="GO" id="GO:0015808">
    <property type="term" value="P:L-alanine transport"/>
    <property type="evidence" value="ECO:0007669"/>
    <property type="project" value="TreeGrafter"/>
</dbReference>
<evidence type="ECO:0000256" key="7">
    <source>
        <dbReference type="ARBA" id="ARBA00022989"/>
    </source>
</evidence>
<feature type="transmembrane region" description="Helical" evidence="11">
    <location>
        <begin position="223"/>
        <end position="245"/>
    </location>
</feature>
<dbReference type="GO" id="GO:0042941">
    <property type="term" value="P:D-alanine transmembrane transport"/>
    <property type="evidence" value="ECO:0007669"/>
    <property type="project" value="TreeGrafter"/>
</dbReference>
<evidence type="ECO:0000256" key="8">
    <source>
        <dbReference type="ARBA" id="ARBA00023136"/>
    </source>
</evidence>
<evidence type="ECO:0000313" key="12">
    <source>
        <dbReference type="EMBL" id="GMA28165.1"/>
    </source>
</evidence>
<comment type="similarity">
    <text evidence="9">Belongs to the binding-protein-dependent transport system permease family. LivHM subfamily.</text>
</comment>
<feature type="region of interest" description="Disordered" evidence="10">
    <location>
        <begin position="81"/>
        <end position="104"/>
    </location>
</feature>
<keyword evidence="7 11" id="KW-1133">Transmembrane helix</keyword>
<evidence type="ECO:0000256" key="1">
    <source>
        <dbReference type="ARBA" id="ARBA00004651"/>
    </source>
</evidence>
<dbReference type="EMBL" id="BSUL01000001">
    <property type="protein sequence ID" value="GMA28165.1"/>
    <property type="molecule type" value="Genomic_DNA"/>
</dbReference>
<keyword evidence="6" id="KW-0029">Amino-acid transport</keyword>
<evidence type="ECO:0000256" key="6">
    <source>
        <dbReference type="ARBA" id="ARBA00022970"/>
    </source>
</evidence>
<keyword evidence="4" id="KW-0997">Cell inner membrane</keyword>
<dbReference type="GO" id="GO:0005886">
    <property type="term" value="C:plasma membrane"/>
    <property type="evidence" value="ECO:0007669"/>
    <property type="project" value="UniProtKB-SubCell"/>
</dbReference>